<comment type="subcellular location">
    <subcellularLocation>
        <location evidence="1">Cell outer membrane</location>
    </subcellularLocation>
</comment>
<dbReference type="Gene3D" id="1.25.40.390">
    <property type="match status" value="1"/>
</dbReference>
<dbReference type="RefSeq" id="WP_008509658.1">
    <property type="nucleotide sequence ID" value="NZ_CM001403.1"/>
</dbReference>
<gene>
    <name evidence="9" type="ORF">Mucpa_4662</name>
</gene>
<dbReference type="Pfam" id="PF14322">
    <property type="entry name" value="SusD-like_3"/>
    <property type="match status" value="1"/>
</dbReference>
<keyword evidence="4 6" id="KW-0472">Membrane</keyword>
<dbReference type="OrthoDB" id="621570at2"/>
<keyword evidence="6" id="KW-1133">Transmembrane helix</keyword>
<dbReference type="InterPro" id="IPR012944">
    <property type="entry name" value="SusD_RagB_dom"/>
</dbReference>
<evidence type="ECO:0000259" key="7">
    <source>
        <dbReference type="Pfam" id="PF07980"/>
    </source>
</evidence>
<keyword evidence="10" id="KW-1185">Reference proteome</keyword>
<reference evidence="9" key="1">
    <citation type="submission" date="2011-09" db="EMBL/GenBank/DDBJ databases">
        <title>The permanent draft genome of Mucilaginibacter paludis DSM 18603.</title>
        <authorList>
            <consortium name="US DOE Joint Genome Institute (JGI-PGF)"/>
            <person name="Lucas S."/>
            <person name="Han J."/>
            <person name="Lapidus A."/>
            <person name="Bruce D."/>
            <person name="Goodwin L."/>
            <person name="Pitluck S."/>
            <person name="Peters L."/>
            <person name="Kyrpides N."/>
            <person name="Mavromatis K."/>
            <person name="Ivanova N."/>
            <person name="Mikhailova N."/>
            <person name="Held B."/>
            <person name="Detter J.C."/>
            <person name="Tapia R."/>
            <person name="Han C."/>
            <person name="Land M."/>
            <person name="Hauser L."/>
            <person name="Markowitz V."/>
            <person name="Cheng J.-F."/>
            <person name="Hugenholtz P."/>
            <person name="Woyke T."/>
            <person name="Wu D."/>
            <person name="Tindall B."/>
            <person name="Brambilla E."/>
            <person name="Klenk H.-P."/>
            <person name="Eisen J.A."/>
        </authorList>
    </citation>
    <scope>NUCLEOTIDE SEQUENCE [LARGE SCALE GENOMIC DNA]</scope>
    <source>
        <strain evidence="9">DSM 18603</strain>
    </source>
</reference>
<evidence type="ECO:0000256" key="6">
    <source>
        <dbReference type="SAM" id="Phobius"/>
    </source>
</evidence>
<evidence type="ECO:0000313" key="9">
    <source>
        <dbReference type="EMBL" id="EHQ28748.1"/>
    </source>
</evidence>
<evidence type="ECO:0000256" key="1">
    <source>
        <dbReference type="ARBA" id="ARBA00004442"/>
    </source>
</evidence>
<dbReference type="STRING" id="714943.Mucpa_4662"/>
<evidence type="ECO:0000256" key="5">
    <source>
        <dbReference type="ARBA" id="ARBA00023237"/>
    </source>
</evidence>
<protein>
    <submittedName>
        <fullName evidence="9">RagB/SusD domain-containing protein</fullName>
    </submittedName>
</protein>
<feature type="domain" description="RagB/SusD" evidence="7">
    <location>
        <begin position="330"/>
        <end position="471"/>
    </location>
</feature>
<sequence>MKLHNKITNKIKISAVMPVFYLGLIVMITMSSCKKILEVSPEYIRTTNQVYASDASADSVLVGLYATLSNSISYSSDIPLSTGLSADELVPNPNGFSTGYISMYNNELDPSNAQTNGFWGDSYNVVYIANSIMEGAAASQGMTAQKKKQCTGEAQFLRAFAYFYLVNFFGDVPLVTSTAYKTSSVLPRTATALVYQQILKDLLSAESNLGDDYPTAGRFRANKWVVKAMLARVYLYLGDWADAAAKSGEVINHNAVYALGKMAADPAVMNIFHADSKEAIWQFWNSYGSALGGYTLGDYAYFLVSQQPPTNLISAFEAGDLRSINYVGYSATANAYYINKYKLDGSFTANYQEYTMVFRLAEQYLIRAEARAQQGDIGGAQADINVIRGRAGLGNTKAADAPSLLSAIGQERRVELCFEWGDRWLNLKRLGQLDAVMKANKPTTWKATDALYPIPRIEIQNNNELTQNPGYQ</sequence>
<evidence type="ECO:0000256" key="2">
    <source>
        <dbReference type="ARBA" id="ARBA00006275"/>
    </source>
</evidence>
<dbReference type="Pfam" id="PF07980">
    <property type="entry name" value="SusD_RagB"/>
    <property type="match status" value="1"/>
</dbReference>
<keyword evidence="5" id="KW-0998">Cell outer membrane</keyword>
<dbReference type="CDD" id="cd08977">
    <property type="entry name" value="SusD"/>
    <property type="match status" value="1"/>
</dbReference>
<name>H1Y8Y2_9SPHI</name>
<accession>H1Y8Y2</accession>
<feature type="transmembrane region" description="Helical" evidence="6">
    <location>
        <begin position="12"/>
        <end position="30"/>
    </location>
</feature>
<dbReference type="AlphaFoldDB" id="H1Y8Y2"/>
<dbReference type="GO" id="GO:0009279">
    <property type="term" value="C:cell outer membrane"/>
    <property type="evidence" value="ECO:0007669"/>
    <property type="project" value="UniProtKB-SubCell"/>
</dbReference>
<proteinExistence type="inferred from homology"/>
<dbReference type="PROSITE" id="PS51257">
    <property type="entry name" value="PROKAR_LIPOPROTEIN"/>
    <property type="match status" value="1"/>
</dbReference>
<dbReference type="HOGENOM" id="CLU_015553_3_1_10"/>
<dbReference type="EMBL" id="CM001403">
    <property type="protein sequence ID" value="EHQ28748.1"/>
    <property type="molecule type" value="Genomic_DNA"/>
</dbReference>
<keyword evidence="3" id="KW-0732">Signal</keyword>
<comment type="similarity">
    <text evidence="2">Belongs to the SusD family.</text>
</comment>
<evidence type="ECO:0000259" key="8">
    <source>
        <dbReference type="Pfam" id="PF14322"/>
    </source>
</evidence>
<dbReference type="InterPro" id="IPR033985">
    <property type="entry name" value="SusD-like_N"/>
</dbReference>
<dbReference type="SUPFAM" id="SSF48452">
    <property type="entry name" value="TPR-like"/>
    <property type="match status" value="1"/>
</dbReference>
<keyword evidence="6" id="KW-0812">Transmembrane</keyword>
<dbReference type="InterPro" id="IPR011990">
    <property type="entry name" value="TPR-like_helical_dom_sf"/>
</dbReference>
<evidence type="ECO:0000313" key="10">
    <source>
        <dbReference type="Proteomes" id="UP000002774"/>
    </source>
</evidence>
<evidence type="ECO:0000256" key="4">
    <source>
        <dbReference type="ARBA" id="ARBA00023136"/>
    </source>
</evidence>
<dbReference type="eggNOG" id="COG3193">
    <property type="taxonomic scope" value="Bacteria"/>
</dbReference>
<dbReference type="Proteomes" id="UP000002774">
    <property type="component" value="Chromosome"/>
</dbReference>
<evidence type="ECO:0000256" key="3">
    <source>
        <dbReference type="ARBA" id="ARBA00022729"/>
    </source>
</evidence>
<organism evidence="9 10">
    <name type="scientific">Mucilaginibacter paludis DSM 18603</name>
    <dbReference type="NCBI Taxonomy" id="714943"/>
    <lineage>
        <taxon>Bacteria</taxon>
        <taxon>Pseudomonadati</taxon>
        <taxon>Bacteroidota</taxon>
        <taxon>Sphingobacteriia</taxon>
        <taxon>Sphingobacteriales</taxon>
        <taxon>Sphingobacteriaceae</taxon>
        <taxon>Mucilaginibacter</taxon>
    </lineage>
</organism>
<feature type="domain" description="SusD-like N-terminal" evidence="8">
    <location>
        <begin position="52"/>
        <end position="235"/>
    </location>
</feature>